<dbReference type="InterPro" id="IPR036157">
    <property type="entry name" value="dUTPase-like_sf"/>
</dbReference>
<protein>
    <recommendedName>
        <fullName evidence="2">dUTPase-like domain-containing protein</fullName>
    </recommendedName>
</protein>
<dbReference type="AlphaFoldDB" id="K5W226"/>
<evidence type="ECO:0000259" key="2">
    <source>
        <dbReference type="Pfam" id="PF00692"/>
    </source>
</evidence>
<name>K5W226_PHACS</name>
<dbReference type="HOGENOM" id="CLU_093534_0_0_1"/>
<dbReference type="STRING" id="650164.K5W226"/>
<dbReference type="OrthoDB" id="419889at2759"/>
<dbReference type="RefSeq" id="XP_007397656.1">
    <property type="nucleotide sequence ID" value="XM_007397594.1"/>
</dbReference>
<evidence type="ECO:0000256" key="1">
    <source>
        <dbReference type="SAM" id="Phobius"/>
    </source>
</evidence>
<dbReference type="EMBL" id="JH930474">
    <property type="protein sequence ID" value="EKM52939.1"/>
    <property type="molecule type" value="Genomic_DNA"/>
</dbReference>
<dbReference type="Pfam" id="PF00692">
    <property type="entry name" value="dUTPase"/>
    <property type="match status" value="1"/>
</dbReference>
<organism evidence="3 4">
    <name type="scientific">Phanerochaete carnosa (strain HHB-10118-sp)</name>
    <name type="common">White-rot fungus</name>
    <name type="synonym">Peniophora carnosa</name>
    <dbReference type="NCBI Taxonomy" id="650164"/>
    <lineage>
        <taxon>Eukaryota</taxon>
        <taxon>Fungi</taxon>
        <taxon>Dikarya</taxon>
        <taxon>Basidiomycota</taxon>
        <taxon>Agaricomycotina</taxon>
        <taxon>Agaricomycetes</taxon>
        <taxon>Polyporales</taxon>
        <taxon>Phanerochaetaceae</taxon>
        <taxon>Phanerochaete</taxon>
    </lineage>
</organism>
<dbReference type="Proteomes" id="UP000008370">
    <property type="component" value="Unassembled WGS sequence"/>
</dbReference>
<keyword evidence="1" id="KW-1133">Transmembrane helix</keyword>
<feature type="domain" description="dUTPase-like" evidence="2">
    <location>
        <begin position="2"/>
        <end position="36"/>
    </location>
</feature>
<dbReference type="InterPro" id="IPR029054">
    <property type="entry name" value="dUTPase-like"/>
</dbReference>
<proteinExistence type="predicted"/>
<accession>K5W226</accession>
<reference evidence="3 4" key="1">
    <citation type="journal article" date="2012" name="BMC Genomics">
        <title>Comparative genomics of the white-rot fungi, Phanerochaete carnosa and P. chrysosporium, to elucidate the genetic basis of the distinct wood types they colonize.</title>
        <authorList>
            <person name="Suzuki H."/>
            <person name="MacDonald J."/>
            <person name="Syed K."/>
            <person name="Salamov A."/>
            <person name="Hori C."/>
            <person name="Aerts A."/>
            <person name="Henrissat B."/>
            <person name="Wiebenga A."/>
            <person name="vanKuyk P.A."/>
            <person name="Barry K."/>
            <person name="Lindquist E."/>
            <person name="LaButti K."/>
            <person name="Lapidus A."/>
            <person name="Lucas S."/>
            <person name="Coutinho P."/>
            <person name="Gong Y."/>
            <person name="Samejima M."/>
            <person name="Mahadevan R."/>
            <person name="Abou-Zaid M."/>
            <person name="de Vries R.P."/>
            <person name="Igarashi K."/>
            <person name="Yadav J.S."/>
            <person name="Grigoriev I.V."/>
            <person name="Master E.R."/>
        </authorList>
    </citation>
    <scope>NUCLEOTIDE SEQUENCE [LARGE SCALE GENOMIC DNA]</scope>
    <source>
        <strain evidence="3 4">HHB-10118-sp</strain>
    </source>
</reference>
<evidence type="ECO:0000313" key="3">
    <source>
        <dbReference type="EMBL" id="EKM52939.1"/>
    </source>
</evidence>
<dbReference type="GeneID" id="18911225"/>
<dbReference type="KEGG" id="pco:PHACADRAFT_197375"/>
<keyword evidence="4" id="KW-1185">Reference proteome</keyword>
<sequence length="325" mass="37161">MRAPHGTYARIAPRSGLAVKGIDIGAGVVDRDYTGEKLRKDGYGNTVNDSYPSWKIRSIVRWDPTEELDKYLPTLRQAFNPPADRKDLHPLNEYRPTAYRLPYGHEVTLAARLENSILLDLDRALREMARAGHFPQTHVPVCTDVGANGFCRPSTKLKAAGKKFESDRCAKELDKQDDLTCVNRCPGDIKCAYKFQGSWWDYQNERDVGYKSLWEEYRNVVAQIRHYMVDVGHRDPKEKEAERSGGKVEVPYFGARYGYILTEQEVVLIKRVQDTQGFNTLHATDGIPLRTVRGQRMNGMVALLFIHLLAASIHEWWIENGRNDH</sequence>
<feature type="transmembrane region" description="Helical" evidence="1">
    <location>
        <begin position="300"/>
        <end position="318"/>
    </location>
</feature>
<evidence type="ECO:0000313" key="4">
    <source>
        <dbReference type="Proteomes" id="UP000008370"/>
    </source>
</evidence>
<dbReference type="SUPFAM" id="SSF51283">
    <property type="entry name" value="dUTPase-like"/>
    <property type="match status" value="1"/>
</dbReference>
<dbReference type="InParanoid" id="K5W226"/>
<gene>
    <name evidence="3" type="ORF">PHACADRAFT_197375</name>
</gene>
<keyword evidence="1" id="KW-0812">Transmembrane</keyword>
<keyword evidence="1" id="KW-0472">Membrane</keyword>
<dbReference type="Gene3D" id="2.70.40.10">
    <property type="match status" value="1"/>
</dbReference>